<organism evidence="1 2">
    <name type="scientific">Benzoatithermus flavus</name>
    <dbReference type="NCBI Taxonomy" id="3108223"/>
    <lineage>
        <taxon>Bacteria</taxon>
        <taxon>Pseudomonadati</taxon>
        <taxon>Pseudomonadota</taxon>
        <taxon>Alphaproteobacteria</taxon>
        <taxon>Geminicoccales</taxon>
        <taxon>Geminicoccaceae</taxon>
        <taxon>Benzoatithermus</taxon>
    </lineage>
</organism>
<sequence>MSAAALPRLSPGNLLAPLLGGCLAAALLALAVPRLMATTALLKGDAALELLQSGQEPTLEGIERLLRSRQEALAWVPDARSHFDLAGAFLALSEANVRGSVTPEELRALAERHLRAGLSLAPADARAWQLLATAKLLQNDPDEAARALVLSFKANPHAPYLGNARTTLGMLLWGRLDETTQARLRKEMYSTFRQNPSRTAQIALDTGGVTLLQDALKEHEQDQARLQRLLQKLRPAEN</sequence>
<protein>
    <submittedName>
        <fullName evidence="1">Uncharacterized protein</fullName>
    </submittedName>
</protein>
<gene>
    <name evidence="1" type="ORF">U1T56_03340</name>
</gene>
<name>A0ABU8XNZ1_9PROT</name>
<dbReference type="Gene3D" id="1.25.40.10">
    <property type="entry name" value="Tetratricopeptide repeat domain"/>
    <property type="match status" value="1"/>
</dbReference>
<dbReference type="Proteomes" id="UP001375743">
    <property type="component" value="Unassembled WGS sequence"/>
</dbReference>
<proteinExistence type="predicted"/>
<evidence type="ECO:0000313" key="1">
    <source>
        <dbReference type="EMBL" id="MEK0082173.1"/>
    </source>
</evidence>
<dbReference type="RefSeq" id="WP_418158021.1">
    <property type="nucleotide sequence ID" value="NZ_JBBLZC010000002.1"/>
</dbReference>
<keyword evidence="2" id="KW-1185">Reference proteome</keyword>
<evidence type="ECO:0000313" key="2">
    <source>
        <dbReference type="Proteomes" id="UP001375743"/>
    </source>
</evidence>
<dbReference type="EMBL" id="JBBLZC010000002">
    <property type="protein sequence ID" value="MEK0082173.1"/>
    <property type="molecule type" value="Genomic_DNA"/>
</dbReference>
<accession>A0ABU8XNZ1</accession>
<reference evidence="1 2" key="1">
    <citation type="submission" date="2024-01" db="EMBL/GenBank/DDBJ databases">
        <title>Multi-omics insights into the function and evolution of sodium benzoate biodegradation pathways in Benzoatithermus flavus gen. nov., sp. nov. from hot spring.</title>
        <authorList>
            <person name="Hu C.-J."/>
            <person name="Li W.-J."/>
        </authorList>
    </citation>
    <scope>NUCLEOTIDE SEQUENCE [LARGE SCALE GENOMIC DNA]</scope>
    <source>
        <strain evidence="1 2">SYSU G07066</strain>
    </source>
</reference>
<dbReference type="InterPro" id="IPR011990">
    <property type="entry name" value="TPR-like_helical_dom_sf"/>
</dbReference>
<comment type="caution">
    <text evidence="1">The sequence shown here is derived from an EMBL/GenBank/DDBJ whole genome shotgun (WGS) entry which is preliminary data.</text>
</comment>
<dbReference type="SUPFAM" id="SSF48452">
    <property type="entry name" value="TPR-like"/>
    <property type="match status" value="1"/>
</dbReference>